<evidence type="ECO:0000313" key="2">
    <source>
        <dbReference type="EMBL" id="KAG6121256.1"/>
    </source>
</evidence>
<organism evidence="2 3">
    <name type="scientific">Claviceps humidiphila</name>
    <dbReference type="NCBI Taxonomy" id="1294629"/>
    <lineage>
        <taxon>Eukaryota</taxon>
        <taxon>Fungi</taxon>
        <taxon>Dikarya</taxon>
        <taxon>Ascomycota</taxon>
        <taxon>Pezizomycotina</taxon>
        <taxon>Sordariomycetes</taxon>
        <taxon>Hypocreomycetidae</taxon>
        <taxon>Hypocreales</taxon>
        <taxon>Clavicipitaceae</taxon>
        <taxon>Claviceps</taxon>
    </lineage>
</organism>
<feature type="compositionally biased region" description="Basic residues" evidence="1">
    <location>
        <begin position="304"/>
        <end position="331"/>
    </location>
</feature>
<proteinExistence type="predicted"/>
<evidence type="ECO:0000313" key="3">
    <source>
        <dbReference type="Proteomes" id="UP000732380"/>
    </source>
</evidence>
<dbReference type="Proteomes" id="UP000732380">
    <property type="component" value="Unassembled WGS sequence"/>
</dbReference>
<evidence type="ECO:0000256" key="1">
    <source>
        <dbReference type="SAM" id="MobiDB-lite"/>
    </source>
</evidence>
<keyword evidence="3" id="KW-1185">Reference proteome</keyword>
<comment type="caution">
    <text evidence="2">The sequence shown here is derived from an EMBL/GenBank/DDBJ whole genome shotgun (WGS) entry which is preliminary data.</text>
</comment>
<name>A0A9P7Q5V3_9HYPO</name>
<accession>A0A9P7Q5V3</accession>
<feature type="region of interest" description="Disordered" evidence="1">
    <location>
        <begin position="304"/>
        <end position="345"/>
    </location>
</feature>
<protein>
    <submittedName>
        <fullName evidence="2">Uncharacterized protein</fullName>
    </submittedName>
</protein>
<gene>
    <name evidence="2" type="ORF">E4U13_005157</name>
</gene>
<dbReference type="AlphaFoldDB" id="A0A9P7Q5V3"/>
<sequence>MPETLSTRKAMPSSPLAASPNEAKKPVSTPRAKSSVSSRFWKWKARCSMRSNGDTGGPDLFQASPTASKSTPLYNFQTPHTPNVASPYLSESAHVLSLQNPVSNVEHLDSGKSGAVTPKSNKDAIKTGEYTNSIQRGIGALPTVQPHTRFVHTRTVSTEFGLKDLSSKETGARYLGKDIGSNDTSFQYVCEENGFKETGSKCIVSKGVISGDLDQKDKNFKETGANYIACQDAAPKHSVLFTVNESFLIPPGIGSQIHSEHGKKNTVAYGSAVQFSEDLDVGCGPARTKPLGLFWPNGFLKKASRLKPQKQRSKSIRKLLPRPRFQTRARRSSGTTNRPTLLNTSHGTNRLATLRLNTAQSTNTLGGGARQYASNGRGHSRRQAEGFLLVNDTSSKHAGQWFPQHTDFTAYTHKTESSVSAKQCFFPAT</sequence>
<reference evidence="2 3" key="1">
    <citation type="journal article" date="2020" name="bioRxiv">
        <title>Whole genome comparisons of ergot fungi reveals the divergence and evolution of species within the genus Claviceps are the result of varying mechanisms driving genome evolution and host range expansion.</title>
        <authorList>
            <person name="Wyka S.A."/>
            <person name="Mondo S.J."/>
            <person name="Liu M."/>
            <person name="Dettman J."/>
            <person name="Nalam V."/>
            <person name="Broders K.D."/>
        </authorList>
    </citation>
    <scope>NUCLEOTIDE SEQUENCE [LARGE SCALE GENOMIC DNA]</scope>
    <source>
        <strain evidence="2 3">LM576</strain>
    </source>
</reference>
<feature type="region of interest" description="Disordered" evidence="1">
    <location>
        <begin position="1"/>
        <end position="35"/>
    </location>
</feature>
<feature type="compositionally biased region" description="Polar residues" evidence="1">
    <location>
        <begin position="332"/>
        <end position="345"/>
    </location>
</feature>
<dbReference type="EMBL" id="SRQM01000041">
    <property type="protein sequence ID" value="KAG6121256.1"/>
    <property type="molecule type" value="Genomic_DNA"/>
</dbReference>